<feature type="compositionally biased region" description="Basic residues" evidence="1">
    <location>
        <begin position="43"/>
        <end position="55"/>
    </location>
</feature>
<dbReference type="PANTHER" id="PTHR22734">
    <property type="entry name" value="U3 SMALL NUCLEOLAR RIBONUCLEOPROTEIN PROTEIN IMP4"/>
    <property type="match status" value="1"/>
</dbReference>
<dbReference type="PROSITE" id="PS50833">
    <property type="entry name" value="BRIX"/>
    <property type="match status" value="1"/>
</dbReference>
<dbReference type="InterPro" id="IPR044281">
    <property type="entry name" value="IMP4/RPF1"/>
</dbReference>
<feature type="region of interest" description="Disordered" evidence="1">
    <location>
        <begin position="43"/>
        <end position="84"/>
    </location>
</feature>
<dbReference type="PANTHER" id="PTHR22734:SF3">
    <property type="entry name" value="RIBOSOME PRODUCTION FACTOR 1"/>
    <property type="match status" value="1"/>
</dbReference>
<dbReference type="GO" id="GO:0000460">
    <property type="term" value="P:maturation of 5.8S rRNA"/>
    <property type="evidence" value="ECO:0007669"/>
    <property type="project" value="TreeGrafter"/>
</dbReference>
<dbReference type="FunFam" id="3.40.50.10480:FF:000002">
    <property type="entry name" value="Ribosome production factor 1"/>
    <property type="match status" value="1"/>
</dbReference>
<dbReference type="Pfam" id="PF04427">
    <property type="entry name" value="Brix"/>
    <property type="match status" value="1"/>
</dbReference>
<dbReference type="InterPro" id="IPR007109">
    <property type="entry name" value="Brix"/>
</dbReference>
<feature type="domain" description="Brix" evidence="2">
    <location>
        <begin position="111"/>
        <end position="297"/>
    </location>
</feature>
<name>A0AAN9VS41_9ORTH</name>
<sequence length="323" mass="38213">MSSDEEVREVEETNEVLFPEDRKINKIKNKEVRSRLFVKLKRQKRKAKIAEKKKRKEEGTNKPSKPTKTIESTREEDDTAFDKLDEEGNLEVRKDLENSEYAPYFARQYEPKVLITFSDNPAKKTMLFGRELQRIIPNALCRLRKRIPVKNIVESCNREGYTDILIINENMKQMNGLMVIHLPEGPTANFRLSSVRISKELRRKYQEISAHRPEVILNNFSTRLGNSVASMLAALFHYDPEFQGRRAVTFHNQRDYIFFRHHRYEFKKGEKGQKVGLRELGPRFTLKLRWVQSGVFDGKTAEYDWIISGRRHDLETSRRRFFL</sequence>
<gene>
    <name evidence="3" type="ORF">R5R35_008435</name>
</gene>
<organism evidence="3 4">
    <name type="scientific">Gryllus longicercus</name>
    <dbReference type="NCBI Taxonomy" id="2509291"/>
    <lineage>
        <taxon>Eukaryota</taxon>
        <taxon>Metazoa</taxon>
        <taxon>Ecdysozoa</taxon>
        <taxon>Arthropoda</taxon>
        <taxon>Hexapoda</taxon>
        <taxon>Insecta</taxon>
        <taxon>Pterygota</taxon>
        <taxon>Neoptera</taxon>
        <taxon>Polyneoptera</taxon>
        <taxon>Orthoptera</taxon>
        <taxon>Ensifera</taxon>
        <taxon>Gryllidea</taxon>
        <taxon>Grylloidea</taxon>
        <taxon>Gryllidae</taxon>
        <taxon>Gryllinae</taxon>
        <taxon>Gryllus</taxon>
    </lineage>
</organism>
<dbReference type="GO" id="GO:0005730">
    <property type="term" value="C:nucleolus"/>
    <property type="evidence" value="ECO:0007669"/>
    <property type="project" value="TreeGrafter"/>
</dbReference>
<dbReference type="GO" id="GO:0030687">
    <property type="term" value="C:preribosome, large subunit precursor"/>
    <property type="evidence" value="ECO:0007669"/>
    <property type="project" value="TreeGrafter"/>
</dbReference>
<dbReference type="Gene3D" id="3.40.50.10480">
    <property type="entry name" value="Probable brix-domain ribosomal biogenesis protein"/>
    <property type="match status" value="1"/>
</dbReference>
<dbReference type="AlphaFoldDB" id="A0AAN9VS41"/>
<dbReference type="GO" id="GO:0042134">
    <property type="term" value="F:rRNA primary transcript binding"/>
    <property type="evidence" value="ECO:0007669"/>
    <property type="project" value="InterPro"/>
</dbReference>
<comment type="caution">
    <text evidence="3">The sequence shown here is derived from an EMBL/GenBank/DDBJ whole genome shotgun (WGS) entry which is preliminary data.</text>
</comment>
<dbReference type="SUPFAM" id="SSF52954">
    <property type="entry name" value="Class II aaRS ABD-related"/>
    <property type="match status" value="1"/>
</dbReference>
<protein>
    <recommendedName>
        <fullName evidence="2">Brix domain-containing protein</fullName>
    </recommendedName>
</protein>
<feature type="compositionally biased region" description="Acidic residues" evidence="1">
    <location>
        <begin position="74"/>
        <end position="84"/>
    </location>
</feature>
<proteinExistence type="predicted"/>
<dbReference type="SMART" id="SM00879">
    <property type="entry name" value="Brix"/>
    <property type="match status" value="1"/>
</dbReference>
<evidence type="ECO:0000259" key="2">
    <source>
        <dbReference type="PROSITE" id="PS50833"/>
    </source>
</evidence>
<keyword evidence="4" id="KW-1185">Reference proteome</keyword>
<reference evidence="3 4" key="1">
    <citation type="submission" date="2024-03" db="EMBL/GenBank/DDBJ databases">
        <title>The genome assembly and annotation of the cricket Gryllus longicercus Weissman &amp; Gray.</title>
        <authorList>
            <person name="Szrajer S."/>
            <person name="Gray D."/>
            <person name="Ylla G."/>
        </authorList>
    </citation>
    <scope>NUCLEOTIDE SEQUENCE [LARGE SCALE GENOMIC DNA]</scope>
    <source>
        <strain evidence="3">DAG 2021-001</strain>
        <tissue evidence="3">Whole body minus gut</tissue>
    </source>
</reference>
<dbReference type="GO" id="GO:0000470">
    <property type="term" value="P:maturation of LSU-rRNA"/>
    <property type="evidence" value="ECO:0007669"/>
    <property type="project" value="TreeGrafter"/>
</dbReference>
<feature type="compositionally biased region" description="Polar residues" evidence="1">
    <location>
        <begin position="61"/>
        <end position="70"/>
    </location>
</feature>
<evidence type="ECO:0000256" key="1">
    <source>
        <dbReference type="SAM" id="MobiDB-lite"/>
    </source>
</evidence>
<evidence type="ECO:0000313" key="3">
    <source>
        <dbReference type="EMBL" id="KAK7868626.1"/>
    </source>
</evidence>
<dbReference type="EMBL" id="JAZDUA010000090">
    <property type="protein sequence ID" value="KAK7868626.1"/>
    <property type="molecule type" value="Genomic_DNA"/>
</dbReference>
<evidence type="ECO:0000313" key="4">
    <source>
        <dbReference type="Proteomes" id="UP001378592"/>
    </source>
</evidence>
<dbReference type="Proteomes" id="UP001378592">
    <property type="component" value="Unassembled WGS sequence"/>
</dbReference>
<accession>A0AAN9VS41</accession>